<keyword evidence="9" id="KW-1185">Reference proteome</keyword>
<dbReference type="Proteomes" id="UP000438476">
    <property type="component" value="Unassembled WGS sequence"/>
</dbReference>
<dbReference type="GO" id="GO:0004386">
    <property type="term" value="F:helicase activity"/>
    <property type="evidence" value="ECO:0007669"/>
    <property type="project" value="UniProtKB-KW"/>
</dbReference>
<evidence type="ECO:0000313" key="8">
    <source>
        <dbReference type="EMBL" id="MXO65668.1"/>
    </source>
</evidence>
<feature type="region of interest" description="Disordered" evidence="5">
    <location>
        <begin position="820"/>
        <end position="870"/>
    </location>
</feature>
<proteinExistence type="predicted"/>
<dbReference type="Pfam" id="PF00271">
    <property type="entry name" value="Helicase_C"/>
    <property type="match status" value="1"/>
</dbReference>
<keyword evidence="4" id="KW-0067">ATP-binding</keyword>
<evidence type="ECO:0000256" key="1">
    <source>
        <dbReference type="ARBA" id="ARBA00022741"/>
    </source>
</evidence>
<dbReference type="InterPro" id="IPR027417">
    <property type="entry name" value="P-loop_NTPase"/>
</dbReference>
<sequence>MGANRPFLAANDAAWRNLLAATAFGRHYGPTVIAAASDSRIRAVLGPTNTGKTHLAIERMCAHSSGAMGFPLRLLAREVYDRVRAIKGDKQVALITGEERIEPPGASYLLCTAEAMPRDGGGRAFVALDEAQLSADRERGHIFTDRLLNARGREETMLLGSATLEPLVRSLLPKAEIIERPRFSTLSHAGSAKLSRLPPRSAIVAFSMEQVYSVAEMLRRFRGGAAVVMGALSPETRNRQVELFQSGEVDYIVATDAIGMGLNLDVTHVAFASLTKYDGVRRRRLNPAEMAQIAGRAGRHQRDGTFGTLAGGRRGGPVEFDEEEIYAIEEHRFAPLTKLYWREAEPRFDRLSVLIGDLESRPEVEQLTAAPEAIDLAVLKRLAEDPDIADSVRGLGLVRRFWETCQLPDFRQQGADMHSRFVSRLWQDLREGYIGADFVAARIAELDRTEGDIDTLQGRIAAIRSWAYICQRPDWVLARDEMAARARGVEARLSDALHGKLTERFVNRRTAVLMKTMGKDANLLRVALGDDGTVTVEDQKIGHLEGFRFVVDAAADQEDKRLMLAAAEKHMPQLLAERAHALIDSEFGDLAIARGKVWRGEEVIAELEAGKNASQPRLTLTKDLSALDPAYRTRLQEALDLWLERKLAPLAPLSKIEQAALDPEAGSEVRALLLTLAGRAGVVQREAAGLAHIPKEKRPFLRKLGVTIGALDVFVPMLLKPAPRQLLRAIGSDRRPVRDAMEAVIEGGKHVPAGYRRAGKQLIRVDMAEKLFRAAHEQRASAKNPRSFQIDIALPTSMGLHQENYLRLMRDAGFKASFPRQLPDNAFGPPAPINWSWRPPRKDVQPRKDNKRPAKPSEGNAFAALADLVR</sequence>
<feature type="domain" description="Helicase C-terminal" evidence="7">
    <location>
        <begin position="189"/>
        <end position="359"/>
    </location>
</feature>
<organism evidence="8 9">
    <name type="scientific">Altericroceibacterium endophyticum</name>
    <dbReference type="NCBI Taxonomy" id="1808508"/>
    <lineage>
        <taxon>Bacteria</taxon>
        <taxon>Pseudomonadati</taxon>
        <taxon>Pseudomonadota</taxon>
        <taxon>Alphaproteobacteria</taxon>
        <taxon>Sphingomonadales</taxon>
        <taxon>Erythrobacteraceae</taxon>
        <taxon>Altericroceibacterium</taxon>
    </lineage>
</organism>
<dbReference type="InterPro" id="IPR014001">
    <property type="entry name" value="Helicase_ATP-bd"/>
</dbReference>
<dbReference type="GO" id="GO:0005524">
    <property type="term" value="F:ATP binding"/>
    <property type="evidence" value="ECO:0007669"/>
    <property type="project" value="UniProtKB-KW"/>
</dbReference>
<dbReference type="SMART" id="SM00490">
    <property type="entry name" value="HELICc"/>
    <property type="match status" value="1"/>
</dbReference>
<dbReference type="EMBL" id="WTYT01000003">
    <property type="protein sequence ID" value="MXO65668.1"/>
    <property type="molecule type" value="Genomic_DNA"/>
</dbReference>
<dbReference type="SUPFAM" id="SSF52540">
    <property type="entry name" value="P-loop containing nucleoside triphosphate hydrolases"/>
    <property type="match status" value="2"/>
</dbReference>
<gene>
    <name evidence="8" type="ORF">GRI91_07870</name>
</gene>
<evidence type="ECO:0000259" key="7">
    <source>
        <dbReference type="PROSITE" id="PS51194"/>
    </source>
</evidence>
<evidence type="ECO:0000256" key="3">
    <source>
        <dbReference type="ARBA" id="ARBA00022806"/>
    </source>
</evidence>
<feature type="domain" description="Helicase ATP-binding" evidence="6">
    <location>
        <begin position="33"/>
        <end position="182"/>
    </location>
</feature>
<keyword evidence="2" id="KW-0378">Hydrolase</keyword>
<dbReference type="GO" id="GO:0016787">
    <property type="term" value="F:hydrolase activity"/>
    <property type="evidence" value="ECO:0007669"/>
    <property type="project" value="UniProtKB-KW"/>
</dbReference>
<dbReference type="InterPro" id="IPR001650">
    <property type="entry name" value="Helicase_C-like"/>
</dbReference>
<reference evidence="8 9" key="1">
    <citation type="submission" date="2019-12" db="EMBL/GenBank/DDBJ databases">
        <title>Genomic-based taxomic classification of the family Erythrobacteraceae.</title>
        <authorList>
            <person name="Xu L."/>
        </authorList>
    </citation>
    <scope>NUCLEOTIDE SEQUENCE [LARGE SCALE GENOMIC DNA]</scope>
    <source>
        <strain evidence="8 9">LMG 29518</strain>
    </source>
</reference>
<dbReference type="PANTHER" id="PTHR12131">
    <property type="entry name" value="ATP-DEPENDENT RNA AND DNA HELICASE"/>
    <property type="match status" value="1"/>
</dbReference>
<keyword evidence="1" id="KW-0547">Nucleotide-binding</keyword>
<dbReference type="Pfam" id="PF22527">
    <property type="entry name" value="DEXQc_Suv3"/>
    <property type="match status" value="1"/>
</dbReference>
<name>A0A6I4T4N7_9SPHN</name>
<evidence type="ECO:0000256" key="4">
    <source>
        <dbReference type="ARBA" id="ARBA00022840"/>
    </source>
</evidence>
<dbReference type="Gene3D" id="3.40.50.300">
    <property type="entry name" value="P-loop containing nucleotide triphosphate hydrolases"/>
    <property type="match status" value="2"/>
</dbReference>
<dbReference type="RefSeq" id="WP_160736117.1">
    <property type="nucleotide sequence ID" value="NZ_WTYT01000003.1"/>
</dbReference>
<dbReference type="InterPro" id="IPR055206">
    <property type="entry name" value="DEXQc_SUV3"/>
</dbReference>
<feature type="compositionally biased region" description="Basic and acidic residues" evidence="5">
    <location>
        <begin position="840"/>
        <end position="852"/>
    </location>
</feature>
<dbReference type="PROSITE" id="PS51194">
    <property type="entry name" value="HELICASE_CTER"/>
    <property type="match status" value="1"/>
</dbReference>
<protein>
    <submittedName>
        <fullName evidence="8">Helicase</fullName>
    </submittedName>
</protein>
<accession>A0A6I4T4N7</accession>
<dbReference type="AlphaFoldDB" id="A0A6I4T4N7"/>
<evidence type="ECO:0000256" key="5">
    <source>
        <dbReference type="SAM" id="MobiDB-lite"/>
    </source>
</evidence>
<evidence type="ECO:0000313" key="9">
    <source>
        <dbReference type="Proteomes" id="UP000438476"/>
    </source>
</evidence>
<dbReference type="PANTHER" id="PTHR12131:SF1">
    <property type="entry name" value="ATP-DEPENDENT RNA HELICASE SUPV3L1, MITOCHONDRIAL-RELATED"/>
    <property type="match status" value="1"/>
</dbReference>
<keyword evidence="3 8" id="KW-0347">Helicase</keyword>
<dbReference type="PROSITE" id="PS51192">
    <property type="entry name" value="HELICASE_ATP_BIND_1"/>
    <property type="match status" value="1"/>
</dbReference>
<comment type="caution">
    <text evidence="8">The sequence shown here is derived from an EMBL/GenBank/DDBJ whole genome shotgun (WGS) entry which is preliminary data.</text>
</comment>
<evidence type="ECO:0000256" key="2">
    <source>
        <dbReference type="ARBA" id="ARBA00022801"/>
    </source>
</evidence>
<dbReference type="InterPro" id="IPR050699">
    <property type="entry name" value="RNA-DNA_Helicase"/>
</dbReference>
<dbReference type="OrthoDB" id="9807155at2"/>
<evidence type="ECO:0000259" key="6">
    <source>
        <dbReference type="PROSITE" id="PS51192"/>
    </source>
</evidence>